<gene>
    <name evidence="4" type="ORF">C2857_004085</name>
</gene>
<dbReference type="InterPro" id="IPR010987">
    <property type="entry name" value="Glutathione-S-Trfase_C-like"/>
</dbReference>
<dbReference type="PANTHER" id="PTHR44051">
    <property type="entry name" value="GLUTATHIONE S-TRANSFERASE-RELATED"/>
    <property type="match status" value="1"/>
</dbReference>
<dbReference type="InterPro" id="IPR036282">
    <property type="entry name" value="Glutathione-S-Trfase_C_sf"/>
</dbReference>
<evidence type="ECO:0000256" key="1">
    <source>
        <dbReference type="ARBA" id="ARBA00007409"/>
    </source>
</evidence>
<dbReference type="SFLD" id="SFLDS00019">
    <property type="entry name" value="Glutathione_Transferase_(cytos"/>
    <property type="match status" value="1"/>
</dbReference>
<dbReference type="InterPro" id="IPR036249">
    <property type="entry name" value="Thioredoxin-like_sf"/>
</dbReference>
<comment type="similarity">
    <text evidence="1">Belongs to the GST superfamily.</text>
</comment>
<sequence length="257" mass="28865">MTDSSPLPQHQQVSHFKQRTEELLTSALEQEGTCAIMTLIVHHLGVSQSERIPFLCEELDIPYELKVYKRAPMVAPDELKALHPQGTAPVIQDGDVTLAESGACVEYIAHKFGNGRLFVQPSDPEYADFLYWWHWSNGTFQPTIGRVLMSRAAGLPDDHWVVQSGRQGLRSGLEELNKRLASNEWLAGSQFSVADVMVMFSLTTMRYWATYSLAGFDNILEYVQRVSKRDAYQRAMKKSDPGMKLVLGPDAPESAMT</sequence>
<keyword evidence="5" id="KW-1185">Reference proteome</keyword>
<dbReference type="Proteomes" id="UP000594364">
    <property type="component" value="Chromosome 6"/>
</dbReference>
<dbReference type="SUPFAM" id="SSF47616">
    <property type="entry name" value="GST C-terminal domain-like"/>
    <property type="match status" value="1"/>
</dbReference>
<evidence type="ECO:0008006" key="6">
    <source>
        <dbReference type="Google" id="ProtNLM"/>
    </source>
</evidence>
<evidence type="ECO:0000313" key="5">
    <source>
        <dbReference type="Proteomes" id="UP000594364"/>
    </source>
</evidence>
<evidence type="ECO:0000259" key="3">
    <source>
        <dbReference type="PROSITE" id="PS50405"/>
    </source>
</evidence>
<dbReference type="Gene3D" id="3.40.30.10">
    <property type="entry name" value="Glutaredoxin"/>
    <property type="match status" value="1"/>
</dbReference>
<dbReference type="InterPro" id="IPR004045">
    <property type="entry name" value="Glutathione_S-Trfase_N"/>
</dbReference>
<dbReference type="EMBL" id="CP031390">
    <property type="protein sequence ID" value="QPH18959.1"/>
    <property type="molecule type" value="Genomic_DNA"/>
</dbReference>
<dbReference type="SFLD" id="SFLDG01150">
    <property type="entry name" value="Main.1:_Beta-like"/>
    <property type="match status" value="1"/>
</dbReference>
<proteinExistence type="inferred from homology"/>
<feature type="domain" description="GST N-terminal" evidence="2">
    <location>
        <begin position="36"/>
        <end position="116"/>
    </location>
</feature>
<dbReference type="SFLD" id="SFLDG00358">
    <property type="entry name" value="Main_(cytGST)"/>
    <property type="match status" value="1"/>
</dbReference>
<dbReference type="SUPFAM" id="SSF52833">
    <property type="entry name" value="Thioredoxin-like"/>
    <property type="match status" value="1"/>
</dbReference>
<organism evidence="4 5">
    <name type="scientific">Epichloe festucae (strain Fl1)</name>
    <dbReference type="NCBI Taxonomy" id="877507"/>
    <lineage>
        <taxon>Eukaryota</taxon>
        <taxon>Fungi</taxon>
        <taxon>Dikarya</taxon>
        <taxon>Ascomycota</taxon>
        <taxon>Pezizomycotina</taxon>
        <taxon>Sordariomycetes</taxon>
        <taxon>Hypocreomycetidae</taxon>
        <taxon>Hypocreales</taxon>
        <taxon>Clavicipitaceae</taxon>
        <taxon>Epichloe</taxon>
    </lineage>
</organism>
<dbReference type="Gene3D" id="1.20.1050.10">
    <property type="match status" value="1"/>
</dbReference>
<dbReference type="AlphaFoldDB" id="A0A7U3Q3G5"/>
<evidence type="ECO:0000313" key="4">
    <source>
        <dbReference type="EMBL" id="QPH18959.1"/>
    </source>
</evidence>
<dbReference type="PROSITE" id="PS50404">
    <property type="entry name" value="GST_NTER"/>
    <property type="match status" value="1"/>
</dbReference>
<dbReference type="PROSITE" id="PS50405">
    <property type="entry name" value="GST_CTER"/>
    <property type="match status" value="1"/>
</dbReference>
<dbReference type="CDD" id="cd03046">
    <property type="entry name" value="GST_N_GTT1_like"/>
    <property type="match status" value="1"/>
</dbReference>
<name>A0A7U3Q3G5_EPIFF</name>
<dbReference type="Pfam" id="PF13410">
    <property type="entry name" value="GST_C_2"/>
    <property type="match status" value="1"/>
</dbReference>
<dbReference type="PANTHER" id="PTHR44051:SF9">
    <property type="entry name" value="GLUTATHIONE S-TRANSFERASE 1"/>
    <property type="match status" value="1"/>
</dbReference>
<reference evidence="4 5" key="1">
    <citation type="journal article" date="2018" name="PLoS Genet.">
        <title>Repeat elements organise 3D genome structure and mediate transcription in the filamentous fungus Epichloe festucae.</title>
        <authorList>
            <person name="Winter D.J."/>
            <person name="Ganley A.R.D."/>
            <person name="Young C.A."/>
            <person name="Liachko I."/>
            <person name="Schardl C.L."/>
            <person name="Dupont P.Y."/>
            <person name="Berry D."/>
            <person name="Ram A."/>
            <person name="Scott B."/>
            <person name="Cox M.P."/>
        </authorList>
    </citation>
    <scope>NUCLEOTIDE SEQUENCE [LARGE SCALE GENOMIC DNA]</scope>
    <source>
        <strain evidence="4 5">Fl1</strain>
    </source>
</reference>
<dbReference type="Pfam" id="PF13409">
    <property type="entry name" value="GST_N_2"/>
    <property type="match status" value="1"/>
</dbReference>
<evidence type="ECO:0000259" key="2">
    <source>
        <dbReference type="PROSITE" id="PS50404"/>
    </source>
</evidence>
<feature type="domain" description="GST C-terminal" evidence="3">
    <location>
        <begin position="122"/>
        <end position="245"/>
    </location>
</feature>
<accession>A0A7U3Q3G5</accession>
<protein>
    <recommendedName>
        <fullName evidence="6">Glutathione S-transferase</fullName>
    </recommendedName>
</protein>
<dbReference type="OrthoDB" id="2309723at2759"/>
<dbReference type="InterPro" id="IPR040079">
    <property type="entry name" value="Glutathione_S-Trfase"/>
</dbReference>